<keyword evidence="3 14" id="KW-0813">Transport</keyword>
<keyword evidence="6 14" id="KW-0605">Phycobilisome</keyword>
<feature type="binding site" evidence="12">
    <location>
        <position position="81"/>
    </location>
    <ligand>
        <name>(2R,3E)-phycocyanobilin</name>
        <dbReference type="ChEBI" id="CHEBI:85275"/>
        <label>1</label>
    </ligand>
</feature>
<proteinExistence type="inferred from homology"/>
<keyword evidence="4 14" id="KW-0602">Photosynthesis</keyword>
<dbReference type="GO" id="GO:0015979">
    <property type="term" value="P:photosynthesis"/>
    <property type="evidence" value="ECO:0007669"/>
    <property type="project" value="UniProtKB-KW"/>
</dbReference>
<gene>
    <name evidence="15" type="ORF">NJ959_08645</name>
</gene>
<evidence type="ECO:0000256" key="10">
    <source>
        <dbReference type="ARBA" id="ARBA00023136"/>
    </source>
</evidence>
<evidence type="ECO:0000256" key="2">
    <source>
        <dbReference type="ARBA" id="ARBA00008182"/>
    </source>
</evidence>
<dbReference type="CDD" id="cd12125">
    <property type="entry name" value="APC_alpha"/>
    <property type="match status" value="1"/>
</dbReference>
<keyword evidence="5" id="KW-0042">Antenna complex</keyword>
<evidence type="ECO:0000256" key="14">
    <source>
        <dbReference type="RuleBase" id="RU004438"/>
    </source>
</evidence>
<dbReference type="PANTHER" id="PTHR34011">
    <property type="entry name" value="PHYCOBILISOME 32.1 KDA LINKER POLYPEPTIDE, PHYCOCYANIN-ASSOCIATED, ROD 2-RELATED"/>
    <property type="match status" value="1"/>
</dbReference>
<comment type="caution">
    <text evidence="15">The sequence shown here is derived from an EMBL/GenBank/DDBJ whole genome shotgun (WGS) entry which is preliminary data.</text>
</comment>
<evidence type="ECO:0000256" key="13">
    <source>
        <dbReference type="PIRSR" id="PIRSR000081-2"/>
    </source>
</evidence>
<feature type="binding site" evidence="12">
    <location>
        <position position="71"/>
    </location>
    <ligand>
        <name>(2R,3E)-phycocyanobilin</name>
        <dbReference type="ChEBI" id="CHEBI:85275"/>
        <label>1</label>
    </ligand>
</feature>
<dbReference type="SUPFAM" id="SSF46458">
    <property type="entry name" value="Globin-like"/>
    <property type="match status" value="1"/>
</dbReference>
<dbReference type="GO" id="GO:0030089">
    <property type="term" value="C:phycobilisome"/>
    <property type="evidence" value="ECO:0007669"/>
    <property type="project" value="UniProtKB-KW"/>
</dbReference>
<keyword evidence="10 14" id="KW-0472">Membrane</keyword>
<dbReference type="Pfam" id="PF00502">
    <property type="entry name" value="Phycobilisome"/>
    <property type="match status" value="1"/>
</dbReference>
<keyword evidence="11 14" id="KW-0089">Bile pigment</keyword>
<evidence type="ECO:0000256" key="1">
    <source>
        <dbReference type="ARBA" id="ARBA00004170"/>
    </source>
</evidence>
<dbReference type="Gene3D" id="1.10.490.20">
    <property type="entry name" value="Phycocyanins"/>
    <property type="match status" value="1"/>
</dbReference>
<name>A0AAE3GRJ3_9CYAN</name>
<evidence type="ECO:0000313" key="15">
    <source>
        <dbReference type="EMBL" id="MCP2728543.1"/>
    </source>
</evidence>
<sequence length="161" mass="17779">MSVVSQVILKADDELRYPSSGELQGIGAFLQTGERRMQIAATLAENEKKIVAEASKQLWQKRPDFISPGGNAYGQKERAQCLRDYGWYLRLVTYGLLAGDKEPIEQIGIVGVKEMYNSLGVPVAGMIESIRCLKNASLQLLSAEDGIEAAPYFDYIIQSMS</sequence>
<evidence type="ECO:0000313" key="16">
    <source>
        <dbReference type="Proteomes" id="UP001204953"/>
    </source>
</evidence>
<dbReference type="RefSeq" id="WP_254011339.1">
    <property type="nucleotide sequence ID" value="NZ_JAMZMM010000061.1"/>
</dbReference>
<accession>A0AAE3GRJ3</accession>
<evidence type="ECO:0000256" key="8">
    <source>
        <dbReference type="ARBA" id="ARBA00022991"/>
    </source>
</evidence>
<comment type="similarity">
    <text evidence="2 14">Belongs to the phycobiliprotein family.</text>
</comment>
<evidence type="ECO:0000256" key="9">
    <source>
        <dbReference type="ARBA" id="ARBA00023078"/>
    </source>
</evidence>
<keyword evidence="9 14" id="KW-0793">Thylakoid</keyword>
<keyword evidence="16" id="KW-1185">Reference proteome</keyword>
<feature type="modified residue" description="N4-methylasparagine" evidence="13">
    <location>
        <position position="71"/>
    </location>
</feature>
<dbReference type="InterPro" id="IPR009050">
    <property type="entry name" value="Globin-like_sf"/>
</dbReference>
<evidence type="ECO:0000256" key="12">
    <source>
        <dbReference type="PIRSR" id="PIRSR000081-1"/>
    </source>
</evidence>
<keyword evidence="7 14" id="KW-0249">Electron transport</keyword>
<comment type="subcellular location">
    <subcellularLocation>
        <location evidence="14">Cellular thylakoid membrane</location>
        <topology evidence="14">Peripheral membrane protein</topology>
        <orientation evidence="14">Cytoplasmic side</orientation>
    </subcellularLocation>
    <subcellularLocation>
        <location evidence="1">Membrane</location>
        <topology evidence="1">Peripheral membrane protein</topology>
    </subcellularLocation>
</comment>
<dbReference type="AlphaFoldDB" id="A0AAE3GRJ3"/>
<evidence type="ECO:0000256" key="3">
    <source>
        <dbReference type="ARBA" id="ARBA00022448"/>
    </source>
</evidence>
<organism evidence="15 16">
    <name type="scientific">Limnofasciculus baicalensis BBK-W-15</name>
    <dbReference type="NCBI Taxonomy" id="2699891"/>
    <lineage>
        <taxon>Bacteria</taxon>
        <taxon>Bacillati</taxon>
        <taxon>Cyanobacteriota</taxon>
        <taxon>Cyanophyceae</taxon>
        <taxon>Coleofasciculales</taxon>
        <taxon>Coleofasciculaceae</taxon>
        <taxon>Limnofasciculus</taxon>
        <taxon>Limnofasciculus baicalensis</taxon>
    </lineage>
</organism>
<dbReference type="EMBL" id="JAMZMM010000061">
    <property type="protein sequence ID" value="MCP2728543.1"/>
    <property type="molecule type" value="Genomic_DNA"/>
</dbReference>
<evidence type="ECO:0000256" key="6">
    <source>
        <dbReference type="ARBA" id="ARBA00022738"/>
    </source>
</evidence>
<reference evidence="15" key="1">
    <citation type="submission" date="2022-06" db="EMBL/GenBank/DDBJ databases">
        <title>New cyanobacteria of genus Symplocastrum in benthos of Lake Baikal.</title>
        <authorList>
            <person name="Sorokovikova E."/>
            <person name="Tikhonova I."/>
            <person name="Krasnopeev A."/>
            <person name="Evseev P."/>
            <person name="Gladkikh A."/>
            <person name="Belykh O."/>
        </authorList>
    </citation>
    <scope>NUCLEOTIDE SEQUENCE</scope>
    <source>
        <strain evidence="15">BBK-W-15</strain>
    </source>
</reference>
<evidence type="ECO:0000256" key="5">
    <source>
        <dbReference type="ARBA" id="ARBA00022549"/>
    </source>
</evidence>
<dbReference type="InterPro" id="IPR012128">
    <property type="entry name" value="Phycobilisome_asu/bsu"/>
</dbReference>
<dbReference type="GO" id="GO:0031676">
    <property type="term" value="C:plasma membrane-derived thylakoid membrane"/>
    <property type="evidence" value="ECO:0007669"/>
    <property type="project" value="UniProtKB-SubCell"/>
</dbReference>
<evidence type="ECO:0000256" key="11">
    <source>
        <dbReference type="ARBA" id="ARBA00023307"/>
    </source>
</evidence>
<dbReference type="InterPro" id="IPR038719">
    <property type="entry name" value="Phycobilisome_asu/bsu_sf"/>
</dbReference>
<dbReference type="PIRSF" id="PIRSF000081">
    <property type="entry name" value="Phycocyanin"/>
    <property type="match status" value="1"/>
</dbReference>
<dbReference type="PANTHER" id="PTHR34011:SF2">
    <property type="entry name" value="ALLOPHYCOCYANIN ALPHA CHAIN"/>
    <property type="match status" value="1"/>
</dbReference>
<evidence type="ECO:0000256" key="7">
    <source>
        <dbReference type="ARBA" id="ARBA00022982"/>
    </source>
</evidence>
<keyword evidence="8 14" id="KW-0157">Chromophore</keyword>
<dbReference type="Proteomes" id="UP001204953">
    <property type="component" value="Unassembled WGS sequence"/>
</dbReference>
<protein>
    <submittedName>
        <fullName evidence="15">Allophycocyanin subunit alpha-B</fullName>
    </submittedName>
</protein>
<evidence type="ECO:0000256" key="4">
    <source>
        <dbReference type="ARBA" id="ARBA00022531"/>
    </source>
</evidence>